<reference evidence="1" key="1">
    <citation type="journal article" date="2022" name="Int. J. Mol. Sci.">
        <title>Draft Genome of Tanacetum Coccineum: Genomic Comparison of Closely Related Tanacetum-Family Plants.</title>
        <authorList>
            <person name="Yamashiro T."/>
            <person name="Shiraishi A."/>
            <person name="Nakayama K."/>
            <person name="Satake H."/>
        </authorList>
    </citation>
    <scope>NUCLEOTIDE SEQUENCE</scope>
</reference>
<gene>
    <name evidence="1" type="ORF">Tco_1004145</name>
</gene>
<name>A0ABQ5FCZ2_9ASTR</name>
<evidence type="ECO:0000313" key="1">
    <source>
        <dbReference type="EMBL" id="GJT60612.1"/>
    </source>
</evidence>
<evidence type="ECO:0000313" key="2">
    <source>
        <dbReference type="Proteomes" id="UP001151760"/>
    </source>
</evidence>
<protein>
    <submittedName>
        <fullName evidence="1">Uncharacterized protein</fullName>
    </submittedName>
</protein>
<dbReference type="Proteomes" id="UP001151760">
    <property type="component" value="Unassembled WGS sequence"/>
</dbReference>
<keyword evidence="2" id="KW-1185">Reference proteome</keyword>
<sequence>MEQVRELEDIISGDSEIEQSPKEEKLMIVVKNHTLNKTHDDSNSSKTLISNDWEALEEHMKLDLIDMCSPRVNNNAIFKPFVYVPDLISP</sequence>
<proteinExistence type="predicted"/>
<reference evidence="1" key="2">
    <citation type="submission" date="2022-01" db="EMBL/GenBank/DDBJ databases">
        <authorList>
            <person name="Yamashiro T."/>
            <person name="Shiraishi A."/>
            <person name="Satake H."/>
            <person name="Nakayama K."/>
        </authorList>
    </citation>
    <scope>NUCLEOTIDE SEQUENCE</scope>
</reference>
<dbReference type="EMBL" id="BQNB010017215">
    <property type="protein sequence ID" value="GJT60612.1"/>
    <property type="molecule type" value="Genomic_DNA"/>
</dbReference>
<comment type="caution">
    <text evidence="1">The sequence shown here is derived from an EMBL/GenBank/DDBJ whole genome shotgun (WGS) entry which is preliminary data.</text>
</comment>
<organism evidence="1 2">
    <name type="scientific">Tanacetum coccineum</name>
    <dbReference type="NCBI Taxonomy" id="301880"/>
    <lineage>
        <taxon>Eukaryota</taxon>
        <taxon>Viridiplantae</taxon>
        <taxon>Streptophyta</taxon>
        <taxon>Embryophyta</taxon>
        <taxon>Tracheophyta</taxon>
        <taxon>Spermatophyta</taxon>
        <taxon>Magnoliopsida</taxon>
        <taxon>eudicotyledons</taxon>
        <taxon>Gunneridae</taxon>
        <taxon>Pentapetalae</taxon>
        <taxon>asterids</taxon>
        <taxon>campanulids</taxon>
        <taxon>Asterales</taxon>
        <taxon>Asteraceae</taxon>
        <taxon>Asteroideae</taxon>
        <taxon>Anthemideae</taxon>
        <taxon>Anthemidinae</taxon>
        <taxon>Tanacetum</taxon>
    </lineage>
</organism>
<accession>A0ABQ5FCZ2</accession>